<dbReference type="EMBL" id="JABFOF010000002">
    <property type="protein sequence ID" value="KAG2405253.1"/>
    <property type="molecule type" value="Genomic_DNA"/>
</dbReference>
<reference evidence="1 2" key="1">
    <citation type="submission" date="2020-05" db="EMBL/GenBank/DDBJ databases">
        <title>Vigna angularis (adzuki bean) Var. LongXiaoDou No. 4 denovo assembly.</title>
        <authorList>
            <person name="Xiang H."/>
        </authorList>
    </citation>
    <scope>NUCLEOTIDE SEQUENCE [LARGE SCALE GENOMIC DNA]</scope>
    <source>
        <tissue evidence="1">Leaf</tissue>
    </source>
</reference>
<dbReference type="Proteomes" id="UP000743370">
    <property type="component" value="Unassembled WGS sequence"/>
</dbReference>
<comment type="caution">
    <text evidence="1">The sequence shown here is derived from an EMBL/GenBank/DDBJ whole genome shotgun (WGS) entry which is preliminary data.</text>
</comment>
<evidence type="ECO:0000313" key="1">
    <source>
        <dbReference type="EMBL" id="KAG2405253.1"/>
    </source>
</evidence>
<name>A0A8T0L4I3_PHAAN</name>
<dbReference type="AlphaFoldDB" id="A0A8T0L4I3"/>
<sequence length="71" mass="7690">MEDAPTLALVHEGESTVEILRRLDSDATDGMLIGQRRRGGGVGGRGKADKGSEDLEEAIDLLPHFRALIFE</sequence>
<protein>
    <submittedName>
        <fullName evidence="1">Uncharacterized protein</fullName>
    </submittedName>
</protein>
<evidence type="ECO:0000313" key="2">
    <source>
        <dbReference type="Proteomes" id="UP000743370"/>
    </source>
</evidence>
<proteinExistence type="predicted"/>
<gene>
    <name evidence="1" type="ORF">HKW66_Vig0045080</name>
</gene>
<accession>A0A8T0L4I3</accession>
<organism evidence="1 2">
    <name type="scientific">Phaseolus angularis</name>
    <name type="common">Azuki bean</name>
    <name type="synonym">Vigna angularis</name>
    <dbReference type="NCBI Taxonomy" id="3914"/>
    <lineage>
        <taxon>Eukaryota</taxon>
        <taxon>Viridiplantae</taxon>
        <taxon>Streptophyta</taxon>
        <taxon>Embryophyta</taxon>
        <taxon>Tracheophyta</taxon>
        <taxon>Spermatophyta</taxon>
        <taxon>Magnoliopsida</taxon>
        <taxon>eudicotyledons</taxon>
        <taxon>Gunneridae</taxon>
        <taxon>Pentapetalae</taxon>
        <taxon>rosids</taxon>
        <taxon>fabids</taxon>
        <taxon>Fabales</taxon>
        <taxon>Fabaceae</taxon>
        <taxon>Papilionoideae</taxon>
        <taxon>50 kb inversion clade</taxon>
        <taxon>NPAAA clade</taxon>
        <taxon>indigoferoid/millettioid clade</taxon>
        <taxon>Phaseoleae</taxon>
        <taxon>Vigna</taxon>
    </lineage>
</organism>